<evidence type="ECO:0000256" key="1">
    <source>
        <dbReference type="ARBA" id="ARBA00022801"/>
    </source>
</evidence>
<keyword evidence="1" id="KW-0378">Hydrolase</keyword>
<protein>
    <recommendedName>
        <fullName evidence="4">Beta-hexosaminidase bacterial type N-terminal domain-containing protein</fullName>
    </recommendedName>
</protein>
<organism evidence="2 3">
    <name type="scientific">Paenibacillus sacheonensis</name>
    <dbReference type="NCBI Taxonomy" id="742054"/>
    <lineage>
        <taxon>Bacteria</taxon>
        <taxon>Bacillati</taxon>
        <taxon>Bacillota</taxon>
        <taxon>Bacilli</taxon>
        <taxon>Bacillales</taxon>
        <taxon>Paenibacillaceae</taxon>
        <taxon>Paenibacillus</taxon>
    </lineage>
</organism>
<dbReference type="AlphaFoldDB" id="A0A7X4YJH8"/>
<evidence type="ECO:0000313" key="3">
    <source>
        <dbReference type="Proteomes" id="UP000558113"/>
    </source>
</evidence>
<dbReference type="InterPro" id="IPR029018">
    <property type="entry name" value="Hex-like_dom2"/>
</dbReference>
<gene>
    <name evidence="2" type="ORF">GT003_00255</name>
</gene>
<evidence type="ECO:0000313" key="2">
    <source>
        <dbReference type="EMBL" id="NBC67423.1"/>
    </source>
</evidence>
<dbReference type="Proteomes" id="UP000558113">
    <property type="component" value="Unassembled WGS sequence"/>
</dbReference>
<sequence length="769" mass="86051">MMHNSLLIEERLRITNQHALHRSRRDPHRFVSRLDPSLQAAAGEIALHGSWRITGAAGGAAAPAALQDAVREAAQDLAGFLACFGVEVVDEADGSSDVHIRFTADDEVAEGAYRRVVSEDASVEIAAKDAKGIWAGLIDLERTLSLRGAPFLTLGSIGRVPSWETQISQAPFGSNYLVPDLSDSCLSDDAFRMLAHAGINGMTIYGDWLLYVKSSIFPELNAEDYERHIAVLRDASERAARFGVSLFYVPVSPKLLADHPLFLRCPSARGAKLHPGIAAEPKTIHNLCSTDPDVLAFHAETMERLFREVPLLGGLILIIGGESYYHCYMRPDRRALTRGEKTNCPCCLASSPEEVVAGLLKATADAVHSVKPEAPVMAWPYSATGWSGDPAQLRLIETMEERIALLTTIDKDQWAQKEYYTKHIWDYSVDYTGPADNIVKQAEVLDQRGMDLYIKTETALGLEFIQFPYIPCLQRLAEKWSRVKELRPEGVLQSWMFFGMWGSRAEELGWWASWYPERSADEVIAAIAERDFGANASALVEAWASCSEAIGRLPYIPMYFTGPEFIGPAHPLYAADELPGRETFEALLYYLQENEETFSDTVNEVRHLLVLEEIPHRHIEEAMRADPGYDYWPLLLAEYALARDHAKQAWETVKDLKAAEGGAEQERLQEEQWLLELLYRTLETTSSTYAFLELKARYREAGDEAALRRMLSIMAREAENARSARIIYEHAPWLDLALRLDGHYPSSLGMIDAKIRLMEEELRSLGTGG</sequence>
<proteinExistence type="predicted"/>
<dbReference type="SUPFAM" id="SSF51445">
    <property type="entry name" value="(Trans)glycosidases"/>
    <property type="match status" value="1"/>
</dbReference>
<dbReference type="GO" id="GO:0016787">
    <property type="term" value="F:hydrolase activity"/>
    <property type="evidence" value="ECO:0007669"/>
    <property type="project" value="UniProtKB-KW"/>
</dbReference>
<name>A0A7X4YJH8_9BACL</name>
<dbReference type="OrthoDB" id="2502968at2"/>
<dbReference type="InterPro" id="IPR017853">
    <property type="entry name" value="GH"/>
</dbReference>
<dbReference type="RefSeq" id="WP_161693205.1">
    <property type="nucleotide sequence ID" value="NZ_JAAAMU010000001.1"/>
</dbReference>
<accession>A0A7X4YJH8</accession>
<reference evidence="2 3" key="1">
    <citation type="submission" date="2020-01" db="EMBL/GenBank/DDBJ databases">
        <title>Paenibacillus soybeanensis sp. nov. isolated from the nodules of soybean (Glycine max(L.) Merr).</title>
        <authorList>
            <person name="Wang H."/>
        </authorList>
    </citation>
    <scope>NUCLEOTIDE SEQUENCE [LARGE SCALE GENOMIC DNA]</scope>
    <source>
        <strain evidence="2 3">DSM 23054</strain>
    </source>
</reference>
<keyword evidence="3" id="KW-1185">Reference proteome</keyword>
<dbReference type="GO" id="GO:0005975">
    <property type="term" value="P:carbohydrate metabolic process"/>
    <property type="evidence" value="ECO:0007669"/>
    <property type="project" value="UniProtKB-ARBA"/>
</dbReference>
<dbReference type="EMBL" id="JAAAMU010000001">
    <property type="protein sequence ID" value="NBC67423.1"/>
    <property type="molecule type" value="Genomic_DNA"/>
</dbReference>
<comment type="caution">
    <text evidence="2">The sequence shown here is derived from an EMBL/GenBank/DDBJ whole genome shotgun (WGS) entry which is preliminary data.</text>
</comment>
<evidence type="ECO:0008006" key="4">
    <source>
        <dbReference type="Google" id="ProtNLM"/>
    </source>
</evidence>
<dbReference type="Gene3D" id="3.30.379.10">
    <property type="entry name" value="Chitobiase/beta-hexosaminidase domain 2-like"/>
    <property type="match status" value="1"/>
</dbReference>